<reference evidence="1" key="1">
    <citation type="submission" date="2018-05" db="EMBL/GenBank/DDBJ databases">
        <authorList>
            <person name="Lanie J.A."/>
            <person name="Ng W.-L."/>
            <person name="Kazmierczak K.M."/>
            <person name="Andrzejewski T.M."/>
            <person name="Davidsen T.M."/>
            <person name="Wayne K.J."/>
            <person name="Tettelin H."/>
            <person name="Glass J.I."/>
            <person name="Rusch D."/>
            <person name="Podicherti R."/>
            <person name="Tsui H.-C.T."/>
            <person name="Winkler M.E."/>
        </authorList>
    </citation>
    <scope>NUCLEOTIDE SEQUENCE</scope>
</reference>
<dbReference type="AlphaFoldDB" id="A0A383BV40"/>
<proteinExistence type="predicted"/>
<accession>A0A383BV40</accession>
<sequence>MQERIEGKWIETFASVFEYCKVESGTVVAILSETQSRPINVPLLHLILNYFRKLIVD</sequence>
<organism evidence="1">
    <name type="scientific">marine metagenome</name>
    <dbReference type="NCBI Taxonomy" id="408172"/>
    <lineage>
        <taxon>unclassified sequences</taxon>
        <taxon>metagenomes</taxon>
        <taxon>ecological metagenomes</taxon>
    </lineage>
</organism>
<evidence type="ECO:0000313" key="1">
    <source>
        <dbReference type="EMBL" id="SVE23238.1"/>
    </source>
</evidence>
<name>A0A383BV40_9ZZZZ</name>
<protein>
    <submittedName>
        <fullName evidence="1">Uncharacterized protein</fullName>
    </submittedName>
</protein>
<dbReference type="EMBL" id="UINC01203127">
    <property type="protein sequence ID" value="SVE23238.1"/>
    <property type="molecule type" value="Genomic_DNA"/>
</dbReference>
<gene>
    <name evidence="1" type="ORF">METZ01_LOCUS476092</name>
</gene>